<feature type="compositionally biased region" description="Basic residues" evidence="1">
    <location>
        <begin position="83"/>
        <end position="94"/>
    </location>
</feature>
<name>A0A1X7RST4_ZYMT9</name>
<accession>A0A1X7RST4</accession>
<proteinExistence type="predicted"/>
<reference evidence="2 3" key="1">
    <citation type="submission" date="2016-06" db="EMBL/GenBank/DDBJ databases">
        <authorList>
            <person name="Kjaerup R.B."/>
            <person name="Dalgaard T.S."/>
            <person name="Juul-Madsen H.R."/>
        </authorList>
    </citation>
    <scope>NUCLEOTIDE SEQUENCE [LARGE SCALE GENOMIC DNA]</scope>
</reference>
<dbReference type="EMBL" id="LT853695">
    <property type="protein sequence ID" value="SMQ50300.1"/>
    <property type="molecule type" value="Genomic_DNA"/>
</dbReference>
<dbReference type="Proteomes" id="UP000215127">
    <property type="component" value="Chromosome 4"/>
</dbReference>
<evidence type="ECO:0000313" key="2">
    <source>
        <dbReference type="EMBL" id="SMQ50300.1"/>
    </source>
</evidence>
<protein>
    <submittedName>
        <fullName evidence="2">Uncharacterized protein</fullName>
    </submittedName>
</protein>
<evidence type="ECO:0000256" key="1">
    <source>
        <dbReference type="SAM" id="MobiDB-lite"/>
    </source>
</evidence>
<organism evidence="2 3">
    <name type="scientific">Zymoseptoria tritici (strain ST99CH_3D7)</name>
    <dbReference type="NCBI Taxonomy" id="1276538"/>
    <lineage>
        <taxon>Eukaryota</taxon>
        <taxon>Fungi</taxon>
        <taxon>Dikarya</taxon>
        <taxon>Ascomycota</taxon>
        <taxon>Pezizomycotina</taxon>
        <taxon>Dothideomycetes</taxon>
        <taxon>Dothideomycetidae</taxon>
        <taxon>Mycosphaerellales</taxon>
        <taxon>Mycosphaerellaceae</taxon>
        <taxon>Zymoseptoria</taxon>
    </lineage>
</organism>
<gene>
    <name evidence="2" type="ORF">ZT3D7_G5453</name>
</gene>
<feature type="region of interest" description="Disordered" evidence="1">
    <location>
        <begin position="1"/>
        <end position="51"/>
    </location>
</feature>
<feature type="region of interest" description="Disordered" evidence="1">
    <location>
        <begin position="73"/>
        <end position="94"/>
    </location>
</feature>
<evidence type="ECO:0000313" key="3">
    <source>
        <dbReference type="Proteomes" id="UP000215127"/>
    </source>
</evidence>
<sequence length="94" mass="10566">MERNIVAAAAGPLSRANSGTNGPTEMVAKRRRRRSSPWVRSGLRSNEGRTALSTNRASLMLVEIIVLWLPDGYETQNSNSNRRPSRKQKKKRAF</sequence>
<dbReference type="AlphaFoldDB" id="A0A1X7RST4"/>
<keyword evidence="3" id="KW-1185">Reference proteome</keyword>